<accession>A0A2P2P9Z4</accession>
<proteinExistence type="predicted"/>
<reference evidence="1" key="1">
    <citation type="submission" date="2018-02" db="EMBL/GenBank/DDBJ databases">
        <title>Rhizophora mucronata_Transcriptome.</title>
        <authorList>
            <person name="Meera S.P."/>
            <person name="Sreeshan A."/>
            <person name="Augustine A."/>
        </authorList>
    </citation>
    <scope>NUCLEOTIDE SEQUENCE</scope>
    <source>
        <tissue evidence="1">Leaf</tissue>
    </source>
</reference>
<sequence>MFVFSRDFEIQKT</sequence>
<protein>
    <submittedName>
        <fullName evidence="1">Uncharacterized protein</fullName>
    </submittedName>
</protein>
<evidence type="ECO:0000313" key="1">
    <source>
        <dbReference type="EMBL" id="MBX51568.1"/>
    </source>
</evidence>
<name>A0A2P2P9Z4_RHIMU</name>
<organism evidence="1">
    <name type="scientific">Rhizophora mucronata</name>
    <name type="common">Asiatic mangrove</name>
    <dbReference type="NCBI Taxonomy" id="61149"/>
    <lineage>
        <taxon>Eukaryota</taxon>
        <taxon>Viridiplantae</taxon>
        <taxon>Streptophyta</taxon>
        <taxon>Embryophyta</taxon>
        <taxon>Tracheophyta</taxon>
        <taxon>Spermatophyta</taxon>
        <taxon>Magnoliopsida</taxon>
        <taxon>eudicotyledons</taxon>
        <taxon>Gunneridae</taxon>
        <taxon>Pentapetalae</taxon>
        <taxon>rosids</taxon>
        <taxon>fabids</taxon>
        <taxon>Malpighiales</taxon>
        <taxon>Rhizophoraceae</taxon>
        <taxon>Rhizophora</taxon>
    </lineage>
</organism>
<dbReference type="EMBL" id="GGEC01071084">
    <property type="protein sequence ID" value="MBX51568.1"/>
    <property type="molecule type" value="Transcribed_RNA"/>
</dbReference>